<dbReference type="EMBL" id="JANBPK010000400">
    <property type="protein sequence ID" value="KAJ2935684.1"/>
    <property type="molecule type" value="Genomic_DNA"/>
</dbReference>
<dbReference type="Pfam" id="PF16850">
    <property type="entry name" value="Inhibitor_I66"/>
    <property type="match status" value="1"/>
</dbReference>
<reference evidence="1" key="1">
    <citation type="submission" date="2022-06" db="EMBL/GenBank/DDBJ databases">
        <title>Genome Sequence of Candolleomyces eurysporus.</title>
        <authorList>
            <person name="Buettner E."/>
        </authorList>
    </citation>
    <scope>NUCLEOTIDE SEQUENCE</scope>
    <source>
        <strain evidence="1">VTCC 930004</strain>
    </source>
</reference>
<dbReference type="Gene3D" id="2.80.10.50">
    <property type="match status" value="1"/>
</dbReference>
<dbReference type="GO" id="GO:0004867">
    <property type="term" value="F:serine-type endopeptidase inhibitor activity"/>
    <property type="evidence" value="ECO:0007669"/>
    <property type="project" value="InterPro"/>
</dbReference>
<protein>
    <submittedName>
        <fullName evidence="1">Uncharacterized protein</fullName>
    </submittedName>
</protein>
<comment type="caution">
    <text evidence="1">The sequence shown here is derived from an EMBL/GenBank/DDBJ whole genome shotgun (WGS) entry which is preliminary data.</text>
</comment>
<name>A0A9W8JMQ4_9AGAR</name>
<proteinExistence type="predicted"/>
<dbReference type="Proteomes" id="UP001140091">
    <property type="component" value="Unassembled WGS sequence"/>
</dbReference>
<gene>
    <name evidence="1" type="ORF">H1R20_g1407</name>
</gene>
<feature type="non-terminal residue" evidence="1">
    <location>
        <position position="158"/>
    </location>
</feature>
<dbReference type="OrthoDB" id="3439489at2759"/>
<evidence type="ECO:0000313" key="1">
    <source>
        <dbReference type="EMBL" id="KAJ2935684.1"/>
    </source>
</evidence>
<dbReference type="InterPro" id="IPR031755">
    <property type="entry name" value="Inhibitor_I66"/>
</dbReference>
<accession>A0A9W8JMQ4</accession>
<dbReference type="AlphaFoldDB" id="A0A9W8JMQ4"/>
<organism evidence="1 2">
    <name type="scientific">Candolleomyces eurysporus</name>
    <dbReference type="NCBI Taxonomy" id="2828524"/>
    <lineage>
        <taxon>Eukaryota</taxon>
        <taxon>Fungi</taxon>
        <taxon>Dikarya</taxon>
        <taxon>Basidiomycota</taxon>
        <taxon>Agaricomycotina</taxon>
        <taxon>Agaricomycetes</taxon>
        <taxon>Agaricomycetidae</taxon>
        <taxon>Agaricales</taxon>
        <taxon>Agaricineae</taxon>
        <taxon>Psathyrellaceae</taxon>
        <taxon>Candolleomyces</taxon>
    </lineage>
</organism>
<keyword evidence="2" id="KW-1185">Reference proteome</keyword>
<sequence length="158" mass="17579">MPLESGTYIISSVSSDTPLGVLPFDNDGGSSEPASIGTLREHDTAPKWKIVKDSSGKEVYHIYLKDVGRAVSQNHLLWADPSKNDDKKGVWNVQYQEHHGEHIYTICELWTGMGWVVPGGQSGTQVSIRPLIVAPSFPPMFPPFELFKIVRVEDDDEE</sequence>
<evidence type="ECO:0000313" key="2">
    <source>
        <dbReference type="Proteomes" id="UP001140091"/>
    </source>
</evidence>